<organism evidence="3 4">
    <name type="scientific">Pseudomonas auratipiscis</name>
    <dbReference type="NCBI Taxonomy" id="3115853"/>
    <lineage>
        <taxon>Bacteria</taxon>
        <taxon>Pseudomonadati</taxon>
        <taxon>Pseudomonadota</taxon>
        <taxon>Gammaproteobacteria</taxon>
        <taxon>Pseudomonadales</taxon>
        <taxon>Pseudomonadaceae</taxon>
        <taxon>Pseudomonas</taxon>
    </lineage>
</organism>
<dbReference type="PANTHER" id="PTHR10009:SF18">
    <property type="entry name" value="PROTEIN YELLOW-LIKE PROTEIN"/>
    <property type="match status" value="1"/>
</dbReference>
<dbReference type="EMBL" id="JAZDQP010000010">
    <property type="protein sequence ID" value="MEE1867926.1"/>
    <property type="molecule type" value="Genomic_DNA"/>
</dbReference>
<name>A0AB35WTA9_9PSED</name>
<proteinExistence type="predicted"/>
<evidence type="ECO:0000313" key="3">
    <source>
        <dbReference type="EMBL" id="MEE1867926.1"/>
    </source>
</evidence>
<dbReference type="Proteomes" id="UP001307839">
    <property type="component" value="Unassembled WGS sequence"/>
</dbReference>
<dbReference type="GO" id="GO:0005576">
    <property type="term" value="C:extracellular region"/>
    <property type="evidence" value="ECO:0007669"/>
    <property type="project" value="UniProtKB-SubCell"/>
</dbReference>
<dbReference type="RefSeq" id="WP_330080007.1">
    <property type="nucleotide sequence ID" value="NZ_JAZDCU010000014.1"/>
</dbReference>
<comment type="subcellular location">
    <subcellularLocation>
        <location evidence="1">Secreted</location>
    </subcellularLocation>
</comment>
<protein>
    <submittedName>
        <fullName evidence="3">L-dopachrome tautomerase-related protein</fullName>
    </submittedName>
</protein>
<dbReference type="SUPFAM" id="SSF101898">
    <property type="entry name" value="NHL repeat"/>
    <property type="match status" value="1"/>
</dbReference>
<dbReference type="Pfam" id="PF03022">
    <property type="entry name" value="MRJP"/>
    <property type="match status" value="1"/>
</dbReference>
<sequence length="361" mass="39322">MSFLRVSCCAMAAAVVLSGCVHQPAPEKKLEVALQSHEQVWNAVAHVGGNSYVAGPRWTGSTGPQLSIIDAQGRRTAFPDRPWNDWVPGRDARQAFVNINALRLEGNVLWVVDTGAPEFGGDPIPGGAKLVAINLVEKRVVRTYPFSAQVALPGSYIDDVRFQGGHAFLTDAGKPGLIVVDLDSGSARRVLDGHTSVTAGSLRNIVLSGQTLNAPDGRPLRVNADPLEVSADGQWLYYGPLQGPWSKARISDLTDAQLTAHQQASRVQPFADLPPTGGTVMDEKGNLYFSDLAHDAIRVRRPDGRIDTLIEDRRLHWVDAPFLDKEGVLWLPAAQMDRVSLFNGGQSRVQWPMTVYRLPTR</sequence>
<evidence type="ECO:0000313" key="4">
    <source>
        <dbReference type="Proteomes" id="UP001307839"/>
    </source>
</evidence>
<dbReference type="PROSITE" id="PS51257">
    <property type="entry name" value="PROKAR_LIPOPROTEIN"/>
    <property type="match status" value="1"/>
</dbReference>
<reference evidence="3 4" key="1">
    <citation type="submission" date="2024-01" db="EMBL/GenBank/DDBJ databases">
        <title>Unpublished Manusciprt.</title>
        <authorList>
            <person name="Duman M."/>
            <person name="Valdes E.G."/>
            <person name="Ajmi N."/>
            <person name="Altun S."/>
            <person name="Saticioglu I.B."/>
        </authorList>
    </citation>
    <scope>NUCLEOTIDE SEQUENCE [LARGE SCALE GENOMIC DNA]</scope>
    <source>
        <strain evidence="3 4">120P</strain>
    </source>
</reference>
<evidence type="ECO:0000256" key="1">
    <source>
        <dbReference type="ARBA" id="ARBA00004613"/>
    </source>
</evidence>
<evidence type="ECO:0000256" key="2">
    <source>
        <dbReference type="ARBA" id="ARBA00022525"/>
    </source>
</evidence>
<dbReference type="PANTHER" id="PTHR10009">
    <property type="entry name" value="PROTEIN YELLOW-RELATED"/>
    <property type="match status" value="1"/>
</dbReference>
<gene>
    <name evidence="3" type="ORF">V0R53_16155</name>
</gene>
<dbReference type="InterPro" id="IPR011042">
    <property type="entry name" value="6-blade_b-propeller_TolB-like"/>
</dbReference>
<accession>A0AB35WTA9</accession>
<dbReference type="InterPro" id="IPR017996">
    <property type="entry name" value="MRJP/yellow-related"/>
</dbReference>
<keyword evidence="2" id="KW-0964">Secreted</keyword>
<keyword evidence="4" id="KW-1185">Reference proteome</keyword>
<dbReference type="AlphaFoldDB" id="A0AB35WTA9"/>
<comment type="caution">
    <text evidence="3">The sequence shown here is derived from an EMBL/GenBank/DDBJ whole genome shotgun (WGS) entry which is preliminary data.</text>
</comment>
<dbReference type="Gene3D" id="2.120.10.30">
    <property type="entry name" value="TolB, C-terminal domain"/>
    <property type="match status" value="1"/>
</dbReference>